<proteinExistence type="predicted"/>
<dbReference type="EMBL" id="FNCY01000001">
    <property type="protein sequence ID" value="SDG58968.1"/>
    <property type="molecule type" value="Genomic_DNA"/>
</dbReference>
<dbReference type="InterPro" id="IPR001309">
    <property type="entry name" value="Pept_C14_p20"/>
</dbReference>
<feature type="domain" description="Caspase family p20" evidence="3">
    <location>
        <begin position="40"/>
        <end position="167"/>
    </location>
</feature>
<dbReference type="AlphaFoldDB" id="A0A1G7VHD1"/>
<dbReference type="SUPFAM" id="SSF52129">
    <property type="entry name" value="Caspase-like"/>
    <property type="match status" value="1"/>
</dbReference>
<dbReference type="RefSeq" id="WP_091932077.1">
    <property type="nucleotide sequence ID" value="NZ_FNCY01000001.1"/>
</dbReference>
<name>A0A1G7VHD1_9RHOO</name>
<dbReference type="STRING" id="83767.SAMN05660652_00194"/>
<dbReference type="InterPro" id="IPR052039">
    <property type="entry name" value="Caspase-related_regulators"/>
</dbReference>
<dbReference type="Gene3D" id="3.40.50.1460">
    <property type="match status" value="1"/>
</dbReference>
<accession>A0A1G7VHD1</accession>
<dbReference type="InterPro" id="IPR029030">
    <property type="entry name" value="Caspase-like_dom_sf"/>
</dbReference>
<dbReference type="PANTHER" id="PTHR22576:SF37">
    <property type="entry name" value="MUCOSA-ASSOCIATED LYMPHOID TISSUE LYMPHOMA TRANSLOCATION PROTEIN 1"/>
    <property type="match status" value="1"/>
</dbReference>
<dbReference type="OrthoDB" id="9768004at2"/>
<feature type="signal peptide" evidence="2">
    <location>
        <begin position="1"/>
        <end position="25"/>
    </location>
</feature>
<dbReference type="Proteomes" id="UP000198607">
    <property type="component" value="Unassembled WGS sequence"/>
</dbReference>
<dbReference type="InterPro" id="IPR011600">
    <property type="entry name" value="Pept_C14_caspase"/>
</dbReference>
<dbReference type="PANTHER" id="PTHR22576">
    <property type="entry name" value="MUCOSA ASSOCIATED LYMPHOID TISSUE LYMPHOMA TRANSLOCATION PROTEIN 1/PARACASPASE"/>
    <property type="match status" value="1"/>
</dbReference>
<dbReference type="PROSITE" id="PS50208">
    <property type="entry name" value="CASPASE_P20"/>
    <property type="match status" value="1"/>
</dbReference>
<protein>
    <submittedName>
        <fullName evidence="4">Caspase domain-containing protein</fullName>
    </submittedName>
</protein>
<evidence type="ECO:0000256" key="2">
    <source>
        <dbReference type="SAM" id="SignalP"/>
    </source>
</evidence>
<dbReference type="GO" id="GO:0006508">
    <property type="term" value="P:proteolysis"/>
    <property type="evidence" value="ECO:0007669"/>
    <property type="project" value="InterPro"/>
</dbReference>
<organism evidence="4 5">
    <name type="scientific">Propionivibrio dicarboxylicus</name>
    <dbReference type="NCBI Taxonomy" id="83767"/>
    <lineage>
        <taxon>Bacteria</taxon>
        <taxon>Pseudomonadati</taxon>
        <taxon>Pseudomonadota</taxon>
        <taxon>Betaproteobacteria</taxon>
        <taxon>Rhodocyclales</taxon>
        <taxon>Rhodocyclaceae</taxon>
        <taxon>Propionivibrio</taxon>
    </lineage>
</organism>
<evidence type="ECO:0000259" key="3">
    <source>
        <dbReference type="PROSITE" id="PS50208"/>
    </source>
</evidence>
<feature type="chain" id="PRO_5011523457" evidence="2">
    <location>
        <begin position="26"/>
        <end position="615"/>
    </location>
</feature>
<dbReference type="Pfam" id="PF00656">
    <property type="entry name" value="Peptidase_C14"/>
    <property type="match status" value="1"/>
</dbReference>
<keyword evidence="2" id="KW-0732">Signal</keyword>
<keyword evidence="1" id="KW-0175">Coiled coil</keyword>
<evidence type="ECO:0000256" key="1">
    <source>
        <dbReference type="SAM" id="Coils"/>
    </source>
</evidence>
<dbReference type="GO" id="GO:0004197">
    <property type="term" value="F:cysteine-type endopeptidase activity"/>
    <property type="evidence" value="ECO:0007669"/>
    <property type="project" value="InterPro"/>
</dbReference>
<reference evidence="4 5" key="1">
    <citation type="submission" date="2016-10" db="EMBL/GenBank/DDBJ databases">
        <authorList>
            <person name="de Groot N.N."/>
        </authorList>
    </citation>
    <scope>NUCLEOTIDE SEQUENCE [LARGE SCALE GENOMIC DNA]</scope>
    <source>
        <strain evidence="4 5">DSM 5885</strain>
    </source>
</reference>
<keyword evidence="5" id="KW-1185">Reference proteome</keyword>
<evidence type="ECO:0000313" key="4">
    <source>
        <dbReference type="EMBL" id="SDG58968.1"/>
    </source>
</evidence>
<sequence>MKFFRTHFIDLFASWLLLAIGSAIAADTLYKPAPDAKDAGVRVAVVIGNSRYPSGALENPKNDAAVMAAALKKFGFDVELKIDATKSDLDGLFKRFGVKAEKSAVALVFYAGHGVQVNGINFLIPIDAAPQNERDLKRELVRLDDVIDDMASAKVKLIFFDACRDNPFARSFSRGSARGLAAPAESSGTLISFSTKHGNTAADGDGKNSPYTSALLAVLESQPQMEIEQMLRKVQQEVKRLTRGQQEPWRYGSLDGDFYFRSPEVEGSAALSRETVDKAISEAVAEAVKKATEHSDFQQRANQQAVVEALKVANEQAAREKAELEKRAEERIARERAEAEYKAAERFSRERAELKESMERMLKEAMDRQNSQLQLERDARRAAGEKVSVQVLTEPLAHNKPLESSLRSEKAQEALGSAVQPAVVPPLSIDDKQLGDEWEYVIKDQVSGLIKNRIRFRTTAATSERQLEEVSFDGLKSFDWVFHPNKASAVAISGDSTFVFGPLWNGKDIPAELLVEGGRGFCNPLQQNLCRLSLTIVGHEQLSLSAGTFDAIRLDGWLTISCPSGSNCPSGGLRSQVWYSIPDKRMLKQEIRRTGGGYGTFGETVELVAIRKAMH</sequence>
<gene>
    <name evidence="4" type="ORF">SAMN05660652_00194</name>
</gene>
<feature type="coiled-coil region" evidence="1">
    <location>
        <begin position="300"/>
        <end position="364"/>
    </location>
</feature>
<evidence type="ECO:0000313" key="5">
    <source>
        <dbReference type="Proteomes" id="UP000198607"/>
    </source>
</evidence>